<dbReference type="EMBL" id="JACIJF010000016">
    <property type="protein sequence ID" value="MBB5712367.1"/>
    <property type="molecule type" value="Genomic_DNA"/>
</dbReference>
<dbReference type="InterPro" id="IPR046537">
    <property type="entry name" value="DUF6602"/>
</dbReference>
<proteinExistence type="predicted"/>
<evidence type="ECO:0000259" key="1">
    <source>
        <dbReference type="Pfam" id="PF20247"/>
    </source>
</evidence>
<dbReference type="AlphaFoldDB" id="A0A840YFZ1"/>
<evidence type="ECO:0000313" key="2">
    <source>
        <dbReference type="EMBL" id="MBB5712367.1"/>
    </source>
</evidence>
<name>A0A840YFZ1_9SPHN</name>
<evidence type="ECO:0000313" key="3">
    <source>
        <dbReference type="Proteomes" id="UP000527143"/>
    </source>
</evidence>
<feature type="domain" description="DUF6602" evidence="1">
    <location>
        <begin position="34"/>
        <end position="133"/>
    </location>
</feature>
<dbReference type="Pfam" id="PF20247">
    <property type="entry name" value="DUF6602"/>
    <property type="match status" value="1"/>
</dbReference>
<organism evidence="2 3">
    <name type="scientific">Sphingomonas xinjiangensis</name>
    <dbReference type="NCBI Taxonomy" id="643568"/>
    <lineage>
        <taxon>Bacteria</taxon>
        <taxon>Pseudomonadati</taxon>
        <taxon>Pseudomonadota</taxon>
        <taxon>Alphaproteobacteria</taxon>
        <taxon>Sphingomonadales</taxon>
        <taxon>Sphingomonadaceae</taxon>
        <taxon>Sphingomonas</taxon>
    </lineage>
</organism>
<reference evidence="2 3" key="1">
    <citation type="submission" date="2020-08" db="EMBL/GenBank/DDBJ databases">
        <title>Genomic Encyclopedia of Type Strains, Phase IV (KMG-IV): sequencing the most valuable type-strain genomes for metagenomic binning, comparative biology and taxonomic classification.</title>
        <authorList>
            <person name="Goeker M."/>
        </authorList>
    </citation>
    <scope>NUCLEOTIDE SEQUENCE [LARGE SCALE GENOMIC DNA]</scope>
    <source>
        <strain evidence="2 3">DSM 26736</strain>
    </source>
</reference>
<protein>
    <recommendedName>
        <fullName evidence="1">DUF6602 domain-containing protein</fullName>
    </recommendedName>
</protein>
<dbReference type="Proteomes" id="UP000527143">
    <property type="component" value="Unassembled WGS sequence"/>
</dbReference>
<gene>
    <name evidence="2" type="ORF">FHT02_003626</name>
</gene>
<accession>A0A840YFZ1</accession>
<dbReference type="CDD" id="cd21411">
    <property type="entry name" value="NucC"/>
    <property type="match status" value="1"/>
</dbReference>
<comment type="caution">
    <text evidence="2">The sequence shown here is derived from an EMBL/GenBank/DDBJ whole genome shotgun (WGS) entry which is preliminary data.</text>
</comment>
<keyword evidence="3" id="KW-1185">Reference proteome</keyword>
<dbReference type="RefSeq" id="WP_281393275.1">
    <property type="nucleotide sequence ID" value="NZ_JACIJF010000016.1"/>
</dbReference>
<sequence length="244" mass="26928">MERGVPMSAGWSLEKLFADFHEKIARELASARMLGHPTAQGDASEKTWNEVFNHYLPKRYEARPGFVVDSAGQFSQQIDVIIHDRQYSPFVFSFKGTDVVPAESVYAVFEAKQELTADYVGYAKSKAASVRRLHRTSLPAQTIDGMSRQKPLHHILGGILTLSSVWKPALGETLRGHLQGGSADDILDIGCVADAGWFNRTSDTEYELHSVTMPATRFLFELIAQLQAIGTAPALDVRAYASSI</sequence>